<keyword evidence="5 6" id="KW-0472">Membrane</keyword>
<evidence type="ECO:0000313" key="7">
    <source>
        <dbReference type="EMBL" id="QAS51046.1"/>
    </source>
</evidence>
<evidence type="ECO:0000256" key="1">
    <source>
        <dbReference type="ARBA" id="ARBA00004141"/>
    </source>
</evidence>
<dbReference type="Pfam" id="PF01925">
    <property type="entry name" value="TauE"/>
    <property type="match status" value="1"/>
</dbReference>
<comment type="subcellular location">
    <subcellularLocation>
        <location evidence="6">Cell membrane</location>
        <topology evidence="6">Multi-pass membrane protein</topology>
    </subcellularLocation>
    <subcellularLocation>
        <location evidence="1">Membrane</location>
        <topology evidence="1">Multi-pass membrane protein</topology>
    </subcellularLocation>
</comment>
<protein>
    <recommendedName>
        <fullName evidence="6">Probable membrane transporter protein</fullName>
    </recommendedName>
</protein>
<keyword evidence="4 6" id="KW-1133">Transmembrane helix</keyword>
<sequence length="296" mass="31837">MNKLLIFALVGFFTQLIDGALGMGFGLTSSSILLTYGLAPAVASASIHMAQVATTAASGFSHFKFGNVDRRLVLKLALPGAVSAFFGAALLSRIPGETIRPYISVFLLGLGIYIVVRFLSLNRNKTLNKSDKPLNKRFIYPLGFVGGFLDSIGGGGWGPVNTPVLLSREKIEPRKVIGTVDTSEFIVTISATLGFLTFLGWEQFSWLLVFAFIIGGVIAAPLAAWLVRIMPPLVLGVLAGGFIILTNVRTIMITVPLNSTGTILIYSLLTAGYILAIVHSVKKYVKLKRTDLRSQT</sequence>
<comment type="similarity">
    <text evidence="2 6">Belongs to the 4-toluene sulfonate uptake permease (TSUP) (TC 2.A.102) family.</text>
</comment>
<feature type="transmembrane region" description="Helical" evidence="6">
    <location>
        <begin position="263"/>
        <end position="281"/>
    </location>
</feature>
<evidence type="ECO:0000256" key="6">
    <source>
        <dbReference type="RuleBase" id="RU363041"/>
    </source>
</evidence>
<feature type="transmembrane region" description="Helical" evidence="6">
    <location>
        <begin position="204"/>
        <end position="226"/>
    </location>
</feature>
<evidence type="ECO:0000256" key="2">
    <source>
        <dbReference type="ARBA" id="ARBA00009142"/>
    </source>
</evidence>
<reference evidence="7 8" key="1">
    <citation type="submission" date="2018-01" db="EMBL/GenBank/DDBJ databases">
        <title>The whole genome sequencing and assembly of Halobacillus litoralis ERB031 strain.</title>
        <authorList>
            <person name="Lee S.-J."/>
            <person name="Park M.-K."/>
            <person name="Kim J.-Y."/>
            <person name="Lee Y.-J."/>
            <person name="Yi H."/>
            <person name="Bahn Y.-S."/>
            <person name="Kim J.F."/>
            <person name="Lee D.-W."/>
        </authorList>
    </citation>
    <scope>NUCLEOTIDE SEQUENCE [LARGE SCALE GENOMIC DNA]</scope>
    <source>
        <strain evidence="7 8">ERB 031</strain>
    </source>
</reference>
<dbReference type="PANTHER" id="PTHR43701">
    <property type="entry name" value="MEMBRANE TRANSPORTER PROTEIN MJ0441-RELATED"/>
    <property type="match status" value="1"/>
</dbReference>
<dbReference type="RefSeq" id="WP_128522811.1">
    <property type="nucleotide sequence ID" value="NZ_CANLVY010000004.1"/>
</dbReference>
<dbReference type="GO" id="GO:0005886">
    <property type="term" value="C:plasma membrane"/>
    <property type="evidence" value="ECO:0007669"/>
    <property type="project" value="UniProtKB-SubCell"/>
</dbReference>
<keyword evidence="6" id="KW-1003">Cell membrane</keyword>
<keyword evidence="3 6" id="KW-0812">Transmembrane</keyword>
<dbReference type="OrthoDB" id="45564at2"/>
<organism evidence="7 8">
    <name type="scientific">Halobacillus litoralis</name>
    <dbReference type="NCBI Taxonomy" id="45668"/>
    <lineage>
        <taxon>Bacteria</taxon>
        <taxon>Bacillati</taxon>
        <taxon>Bacillota</taxon>
        <taxon>Bacilli</taxon>
        <taxon>Bacillales</taxon>
        <taxon>Bacillaceae</taxon>
        <taxon>Halobacillus</taxon>
    </lineage>
</organism>
<gene>
    <name evidence="7" type="ORF">HLI_01940</name>
</gene>
<feature type="transmembrane region" description="Helical" evidence="6">
    <location>
        <begin position="139"/>
        <end position="158"/>
    </location>
</feature>
<proteinExistence type="inferred from homology"/>
<dbReference type="EMBL" id="CP026118">
    <property type="protein sequence ID" value="QAS51046.1"/>
    <property type="molecule type" value="Genomic_DNA"/>
</dbReference>
<feature type="transmembrane region" description="Helical" evidence="6">
    <location>
        <begin position="233"/>
        <end position="257"/>
    </location>
</feature>
<dbReference type="InterPro" id="IPR002781">
    <property type="entry name" value="TM_pro_TauE-like"/>
</dbReference>
<evidence type="ECO:0000256" key="3">
    <source>
        <dbReference type="ARBA" id="ARBA00022692"/>
    </source>
</evidence>
<evidence type="ECO:0000256" key="5">
    <source>
        <dbReference type="ARBA" id="ARBA00023136"/>
    </source>
</evidence>
<feature type="transmembrane region" description="Helical" evidence="6">
    <location>
        <begin position="38"/>
        <end position="60"/>
    </location>
</feature>
<feature type="transmembrane region" description="Helical" evidence="6">
    <location>
        <begin position="72"/>
        <end position="93"/>
    </location>
</feature>
<dbReference type="InterPro" id="IPR051598">
    <property type="entry name" value="TSUP/Inactive_protease-like"/>
</dbReference>
<dbReference type="KEGG" id="hli:HLI_01940"/>
<evidence type="ECO:0000256" key="4">
    <source>
        <dbReference type="ARBA" id="ARBA00022989"/>
    </source>
</evidence>
<evidence type="ECO:0000313" key="8">
    <source>
        <dbReference type="Proteomes" id="UP000287756"/>
    </source>
</evidence>
<dbReference type="PANTHER" id="PTHR43701:SF12">
    <property type="entry name" value="MEMBRANE TRANSPORTER PROTEIN YTNM-RELATED"/>
    <property type="match status" value="1"/>
</dbReference>
<dbReference type="AlphaFoldDB" id="A0A410M8M1"/>
<dbReference type="Proteomes" id="UP000287756">
    <property type="component" value="Chromosome"/>
</dbReference>
<accession>A0A410M8M1</accession>
<feature type="transmembrane region" description="Helical" evidence="6">
    <location>
        <begin position="99"/>
        <end position="119"/>
    </location>
</feature>
<name>A0A410M8M1_9BACI</name>